<comment type="caution">
    <text evidence="1">The sequence shown here is derived from an EMBL/GenBank/DDBJ whole genome shotgun (WGS) entry which is preliminary data.</text>
</comment>
<dbReference type="EC" id="3.5.2.9" evidence="1"/>
<evidence type="ECO:0000313" key="2">
    <source>
        <dbReference type="Proteomes" id="UP000291981"/>
    </source>
</evidence>
<dbReference type="GO" id="GO:0005975">
    <property type="term" value="P:carbohydrate metabolic process"/>
    <property type="evidence" value="ECO:0007669"/>
    <property type="project" value="InterPro"/>
</dbReference>
<dbReference type="NCBIfam" id="NF003814">
    <property type="entry name" value="PRK05406.1-3"/>
    <property type="match status" value="1"/>
</dbReference>
<dbReference type="PANTHER" id="PTHR30292:SF0">
    <property type="entry name" value="5-OXOPROLINASE SUBUNIT A"/>
    <property type="match status" value="1"/>
</dbReference>
<reference evidence="1 2" key="1">
    <citation type="submission" date="2019-02" db="EMBL/GenBank/DDBJ databases">
        <title>Draft genome sequence of Muricauda sp. 176CP4-71.</title>
        <authorList>
            <person name="Park J.-S."/>
        </authorList>
    </citation>
    <scope>NUCLEOTIDE SEQUENCE [LARGE SCALE GENOMIC DNA]</scope>
    <source>
        <strain evidence="1 2">176CP4-71</strain>
    </source>
</reference>
<dbReference type="AlphaFoldDB" id="A0A4Q8QGT7"/>
<dbReference type="InterPro" id="IPR011330">
    <property type="entry name" value="Glyco_hydro/deAcase_b/a-brl"/>
</dbReference>
<accession>A0A4Q8QGT7</accession>
<evidence type="ECO:0000313" key="1">
    <source>
        <dbReference type="EMBL" id="TAI48957.1"/>
    </source>
</evidence>
<dbReference type="NCBIfam" id="NF003816">
    <property type="entry name" value="PRK05406.1-5"/>
    <property type="match status" value="1"/>
</dbReference>
<sequence>MKQWRVDINCDVGEGVGNEAKIFPLITSCNIACGGHAGDKGSMRSMIKLAKQHDVKIGAHPSYPDPANFGRKVMQIPHPKLKESLLKQLRDFSSVLKEENATLHHIKPHGALYNEVARDENLAALFLNIVKEFGSTQTIYAPFGSCIAQLAPKVGVRVIFEVFGDRSYNNDGSLVSRQMDGAIIHEPKAVLEHILPMIKLDKVRTLQGNEIQTKAETICIHGDTSSALEILTYLSHEFPKHKLLLRE</sequence>
<dbReference type="EMBL" id="SGIU01000001">
    <property type="protein sequence ID" value="TAI48957.1"/>
    <property type="molecule type" value="Genomic_DNA"/>
</dbReference>
<name>A0A4Q8QGT7_9FLAO</name>
<proteinExistence type="predicted"/>
<dbReference type="Proteomes" id="UP000291981">
    <property type="component" value="Unassembled WGS sequence"/>
</dbReference>
<dbReference type="Pfam" id="PF03746">
    <property type="entry name" value="LamB_YcsF"/>
    <property type="match status" value="1"/>
</dbReference>
<dbReference type="CDD" id="cd10801">
    <property type="entry name" value="LamB_YcsF_like_1"/>
    <property type="match status" value="1"/>
</dbReference>
<gene>
    <name evidence="1" type="primary">pxpA</name>
    <name evidence="1" type="ORF">EW142_03945</name>
</gene>
<dbReference type="RefSeq" id="WP_130609944.1">
    <property type="nucleotide sequence ID" value="NZ_SGIU01000001.1"/>
</dbReference>
<dbReference type="PANTHER" id="PTHR30292">
    <property type="entry name" value="UNCHARACTERIZED PROTEIN YBGL-RELATED"/>
    <property type="match status" value="1"/>
</dbReference>
<keyword evidence="1" id="KW-0378">Hydrolase</keyword>
<dbReference type="InterPro" id="IPR005501">
    <property type="entry name" value="LamB/YcsF/PxpA-like"/>
</dbReference>
<dbReference type="SUPFAM" id="SSF88713">
    <property type="entry name" value="Glycoside hydrolase/deacetylase"/>
    <property type="match status" value="1"/>
</dbReference>
<organism evidence="1 2">
    <name type="scientific">Flagellimonas allohymeniacidonis</name>
    <dbReference type="NCBI Taxonomy" id="2517819"/>
    <lineage>
        <taxon>Bacteria</taxon>
        <taxon>Pseudomonadati</taxon>
        <taxon>Bacteroidota</taxon>
        <taxon>Flavobacteriia</taxon>
        <taxon>Flavobacteriales</taxon>
        <taxon>Flavobacteriaceae</taxon>
        <taxon>Flagellimonas</taxon>
    </lineage>
</organism>
<dbReference type="OrthoDB" id="9773478at2"/>
<keyword evidence="2" id="KW-1185">Reference proteome</keyword>
<dbReference type="GO" id="GO:0017168">
    <property type="term" value="F:5-oxoprolinase (ATP-hydrolyzing) activity"/>
    <property type="evidence" value="ECO:0007669"/>
    <property type="project" value="UniProtKB-EC"/>
</dbReference>
<protein>
    <submittedName>
        <fullName evidence="1">5-oxoprolinase subunit PxpA</fullName>
        <ecNumber evidence="1">3.5.2.9</ecNumber>
    </submittedName>
</protein>
<dbReference type="Gene3D" id="3.20.20.370">
    <property type="entry name" value="Glycoside hydrolase/deacetylase"/>
    <property type="match status" value="1"/>
</dbReference>